<sequence>MPSKVINYTSPTGIKEQAIAYGQMPGGTYKSRDIKKENTLLAIDFYNPNIALCPKIWSTSPATMVRDISATHFEQRDYERNRYSGKTTEPGVKKLAKFKQTMNQHNTSGTFSTSSLLYYHFSRYFDTTITVPVAVYREMDRKEHHSRVTRSGQAKTRRGMINAGWDHLSTAEKNPSSYKPTDELFTPDRSNIYGALLKGKGARYKAEINGIRSRWGTPQNKDFQRTAPFMALRSGEPLLTAIKEGKRSAFRDAAIHSATRGVSDFQMLYWMREITEITLLDYIFSQQDRIGNIDYRWAWYWVQDGKVKKQWQPGKFIRRQMNQFPPPADIAPHSPLLIQRTFLNDNDAGGRVPYANFTKKTQMLEKLRHFSAKTYTQLIRLNRDLQDKGPVYHYIKQSFILDRDQQKQIVKNTRLATNILTNSCQNRKLRFDLDNPKDFLIHGQVQEQNLNCHLL</sequence>
<name>A0A6S6SJL9_9GAMM</name>
<proteinExistence type="predicted"/>
<evidence type="ECO:0000313" key="1">
    <source>
        <dbReference type="EMBL" id="CAA6805226.1"/>
    </source>
</evidence>
<dbReference type="EMBL" id="CACVAT010000079">
    <property type="protein sequence ID" value="CAA6805226.1"/>
    <property type="molecule type" value="Genomic_DNA"/>
</dbReference>
<accession>A0A6S6SJL9</accession>
<dbReference type="AlphaFoldDB" id="A0A6S6SJL9"/>
<organism evidence="1">
    <name type="scientific">uncultured Thiotrichaceae bacterium</name>
    <dbReference type="NCBI Taxonomy" id="298394"/>
    <lineage>
        <taxon>Bacteria</taxon>
        <taxon>Pseudomonadati</taxon>
        <taxon>Pseudomonadota</taxon>
        <taxon>Gammaproteobacteria</taxon>
        <taxon>Thiotrichales</taxon>
        <taxon>Thiotrichaceae</taxon>
        <taxon>environmental samples</taxon>
    </lineage>
</organism>
<protein>
    <submittedName>
        <fullName evidence="1">Uncharacterized protein</fullName>
    </submittedName>
</protein>
<gene>
    <name evidence="1" type="ORF">HELGO_WM30473</name>
</gene>
<reference evidence="1" key="1">
    <citation type="submission" date="2020-01" db="EMBL/GenBank/DDBJ databases">
        <authorList>
            <person name="Meier V. D."/>
            <person name="Meier V D."/>
        </authorList>
    </citation>
    <scope>NUCLEOTIDE SEQUENCE</scope>
    <source>
        <strain evidence="1">HLG_WM_MAG_09</strain>
    </source>
</reference>